<sequence length="578" mass="64987">MALIVSTSSVQLSPLLAVNEGFHRQHSRVLVRSVGGGDSAMVSQESVRIDGVSCVNDGGKVSEKNVVKELEPLWDDGYGTQTVKDYTEISMDLIKCDGGPPSKLLVSSNFIDLHEGLIQIVEETVMFENASSPDKPIYLLGDSFGGSLALAVAARNPTIDLILILANPTTSYEKSLLHPLSSLVRALPEEHYGMLPYVTRLLLGGLLFESTLFDASGVYSGDLLKMETVEMNNTNHLSSPWKSFGNLALLSLLGRILNKDTLTWRLELVESAAAYANSRLHAIAAEVLVLASGKDHLVPSKNEAWRLSRLLKRCDVRSFEENGHAILLESNVNVLSAIKVAHMYRHSSKYDFFKDFMPPSLTELYRLYMGAAMFSTMGDGKIVRGLAGVPNEGAVLAVGNHMLWGFDVFSLTLEFLREKKILLHGLLHPEVYHYKVKHEYDSEISDYKFKEEYFMVPYTDLMKLYGAIPVTGRNLFRLLSRKSYVLLYPGGAREALHRKIPGRLYFFFGKPIQTKGKENMLDDEDYLQELYVQIKCDVEKCVAYLLTKREEDPYRGFVERVMWQTNYRDLDHIPSFTP</sequence>
<proteinExistence type="predicted"/>
<dbReference type="GO" id="GO:0016020">
    <property type="term" value="C:membrane"/>
    <property type="evidence" value="ECO:0007669"/>
    <property type="project" value="TreeGrafter"/>
</dbReference>
<gene>
    <name evidence="1" type="ORF">Ccrd_006144</name>
</gene>
<dbReference type="STRING" id="59895.A0A118JUD1"/>
<organism evidence="1 2">
    <name type="scientific">Cynara cardunculus var. scolymus</name>
    <name type="common">Globe artichoke</name>
    <name type="synonym">Cynara scolymus</name>
    <dbReference type="NCBI Taxonomy" id="59895"/>
    <lineage>
        <taxon>Eukaryota</taxon>
        <taxon>Viridiplantae</taxon>
        <taxon>Streptophyta</taxon>
        <taxon>Embryophyta</taxon>
        <taxon>Tracheophyta</taxon>
        <taxon>Spermatophyta</taxon>
        <taxon>Magnoliopsida</taxon>
        <taxon>eudicotyledons</taxon>
        <taxon>Gunneridae</taxon>
        <taxon>Pentapetalae</taxon>
        <taxon>asterids</taxon>
        <taxon>campanulids</taxon>
        <taxon>Asterales</taxon>
        <taxon>Asteraceae</taxon>
        <taxon>Carduoideae</taxon>
        <taxon>Cardueae</taxon>
        <taxon>Carduinae</taxon>
        <taxon>Cynara</taxon>
    </lineage>
</organism>
<reference evidence="1 2" key="1">
    <citation type="journal article" date="2016" name="Sci. Rep.">
        <title>The genome sequence of the outbreeding globe artichoke constructed de novo incorporating a phase-aware low-pass sequencing strategy of F1 progeny.</title>
        <authorList>
            <person name="Scaglione D."/>
            <person name="Reyes-Chin-Wo S."/>
            <person name="Acquadro A."/>
            <person name="Froenicke L."/>
            <person name="Portis E."/>
            <person name="Beitel C."/>
            <person name="Tirone M."/>
            <person name="Mauro R."/>
            <person name="Lo Monaco A."/>
            <person name="Mauromicale G."/>
            <person name="Faccioli P."/>
            <person name="Cattivelli L."/>
            <person name="Rieseberg L."/>
            <person name="Michelmore R."/>
            <person name="Lanteri S."/>
        </authorList>
    </citation>
    <scope>NUCLEOTIDE SEQUENCE [LARGE SCALE GENOMIC DNA]</scope>
    <source>
        <strain evidence="1">2C</strain>
    </source>
</reference>
<dbReference type="SUPFAM" id="SSF53474">
    <property type="entry name" value="alpha/beta-Hydrolases"/>
    <property type="match status" value="1"/>
</dbReference>
<dbReference type="AlphaFoldDB" id="A0A118JUD1"/>
<dbReference type="PANTHER" id="PTHR22753">
    <property type="entry name" value="TRANSMEMBRANE PROTEIN 68"/>
    <property type="match status" value="1"/>
</dbReference>
<dbReference type="PANTHER" id="PTHR22753:SF40">
    <property type="entry name" value="ACYLGLYCEROL LIPASE"/>
    <property type="match status" value="1"/>
</dbReference>
<comment type="caution">
    <text evidence="1">The sequence shown here is derived from an EMBL/GenBank/DDBJ whole genome shotgun (WGS) entry which is preliminary data.</text>
</comment>
<keyword evidence="2" id="KW-1185">Reference proteome</keyword>
<dbReference type="OMA" id="NNACIAM"/>
<accession>A0A118JUD1</accession>
<protein>
    <submittedName>
        <fullName evidence="1">Uncharacterized protein</fullName>
    </submittedName>
</protein>
<evidence type="ECO:0000313" key="2">
    <source>
        <dbReference type="Proteomes" id="UP000243975"/>
    </source>
</evidence>
<evidence type="ECO:0000313" key="1">
    <source>
        <dbReference type="EMBL" id="KVH91841.1"/>
    </source>
</evidence>
<dbReference type="Proteomes" id="UP000243975">
    <property type="component" value="Unassembled WGS sequence"/>
</dbReference>
<dbReference type="InterPro" id="IPR029058">
    <property type="entry name" value="AB_hydrolase_fold"/>
</dbReference>
<dbReference type="EMBL" id="LEKV01004903">
    <property type="protein sequence ID" value="KVH91841.1"/>
    <property type="molecule type" value="Genomic_DNA"/>
</dbReference>
<name>A0A118JUD1_CYNCS</name>
<dbReference type="Gramene" id="KVH91841">
    <property type="protein sequence ID" value="KVH91841"/>
    <property type="gene ID" value="Ccrd_006144"/>
</dbReference>
<dbReference type="Gene3D" id="3.40.50.1820">
    <property type="entry name" value="alpha/beta hydrolase"/>
    <property type="match status" value="1"/>
</dbReference>